<dbReference type="RefSeq" id="WP_148377683.1">
    <property type="nucleotide sequence ID" value="NZ_VSIY01000006.1"/>
</dbReference>
<sequence length="211" mass="23198">MSASAAEFDLRPSARRDKHALAVDNTHWGYSIRDAATKSVTGMLVASSGRFIGAILLMAAAGLWIMPDALLTPEVLGMKLGAMVMFTILGGYIFWVGRTCTPGEFQFDTTRNEVRIGTRAVNGAFREKGVLNFGDISSVFLLRSKEQRNATRLFLRVGTGNDALEIATGKQDELERLRDRITRDLQRAAEPPAPAQPVHRQAEKVVPRRVA</sequence>
<keyword evidence="2" id="KW-0472">Membrane</keyword>
<feature type="compositionally biased region" description="Basic and acidic residues" evidence="1">
    <location>
        <begin position="200"/>
        <end position="211"/>
    </location>
</feature>
<evidence type="ECO:0000256" key="1">
    <source>
        <dbReference type="SAM" id="MobiDB-lite"/>
    </source>
</evidence>
<protein>
    <submittedName>
        <fullName evidence="3">Uncharacterized protein</fullName>
    </submittedName>
</protein>
<feature type="region of interest" description="Disordered" evidence="1">
    <location>
        <begin position="183"/>
        <end position="211"/>
    </location>
</feature>
<proteinExistence type="predicted"/>
<gene>
    <name evidence="3" type="ORF">FVF75_09175</name>
</gene>
<feature type="transmembrane region" description="Helical" evidence="2">
    <location>
        <begin position="78"/>
        <end position="97"/>
    </location>
</feature>
<comment type="caution">
    <text evidence="3">The sequence shown here is derived from an EMBL/GenBank/DDBJ whole genome shotgun (WGS) entry which is preliminary data.</text>
</comment>
<evidence type="ECO:0000313" key="4">
    <source>
        <dbReference type="Proteomes" id="UP000322080"/>
    </source>
</evidence>
<dbReference type="AlphaFoldDB" id="A0A5D0RKX1"/>
<keyword evidence="4" id="KW-1185">Reference proteome</keyword>
<evidence type="ECO:0000313" key="3">
    <source>
        <dbReference type="EMBL" id="TYB81288.1"/>
    </source>
</evidence>
<evidence type="ECO:0000256" key="2">
    <source>
        <dbReference type="SAM" id="Phobius"/>
    </source>
</evidence>
<keyword evidence="2" id="KW-0812">Transmembrane</keyword>
<accession>A0A5D0RKX1</accession>
<dbReference type="Proteomes" id="UP000322080">
    <property type="component" value="Unassembled WGS sequence"/>
</dbReference>
<dbReference type="EMBL" id="VSIY01000006">
    <property type="protein sequence ID" value="TYB81288.1"/>
    <property type="molecule type" value="Genomic_DNA"/>
</dbReference>
<organism evidence="3 4">
    <name type="scientific">Maritimibacter fusiformis</name>
    <dbReference type="NCBI Taxonomy" id="2603819"/>
    <lineage>
        <taxon>Bacteria</taxon>
        <taxon>Pseudomonadati</taxon>
        <taxon>Pseudomonadota</taxon>
        <taxon>Alphaproteobacteria</taxon>
        <taxon>Rhodobacterales</taxon>
        <taxon>Roseobacteraceae</taxon>
        <taxon>Maritimibacter</taxon>
    </lineage>
</organism>
<feature type="transmembrane region" description="Helical" evidence="2">
    <location>
        <begin position="43"/>
        <end position="66"/>
    </location>
</feature>
<keyword evidence="2" id="KW-1133">Transmembrane helix</keyword>
<reference evidence="3 4" key="1">
    <citation type="submission" date="2019-08" db="EMBL/GenBank/DDBJ databases">
        <title>Identification of a novel species of the genus Boseongicola.</title>
        <authorList>
            <person name="Zhang X.-Q."/>
        </authorList>
    </citation>
    <scope>NUCLEOTIDE SEQUENCE [LARGE SCALE GENOMIC DNA]</scope>
    <source>
        <strain evidence="3 4">HY14</strain>
    </source>
</reference>
<name>A0A5D0RKX1_9RHOB</name>